<keyword evidence="1" id="KW-1133">Transmembrane helix</keyword>
<keyword evidence="1" id="KW-0812">Transmembrane</keyword>
<accession>A0ABT3TJV9</accession>
<evidence type="ECO:0000313" key="2">
    <source>
        <dbReference type="EMBL" id="MCX2982603.1"/>
    </source>
</evidence>
<reference evidence="2" key="1">
    <citation type="submission" date="2019-02" db="EMBL/GenBank/DDBJ databases">
        <authorList>
            <person name="Li S.-H."/>
        </authorList>
    </citation>
    <scope>NUCLEOTIDE SEQUENCE</scope>
    <source>
        <strain evidence="2">IMCC14734</strain>
    </source>
</reference>
<keyword evidence="3" id="KW-1185">Reference proteome</keyword>
<organism evidence="2 3">
    <name type="scientific">Candidatus Litorirhabdus singularis</name>
    <dbReference type="NCBI Taxonomy" id="2518993"/>
    <lineage>
        <taxon>Bacteria</taxon>
        <taxon>Pseudomonadati</taxon>
        <taxon>Pseudomonadota</taxon>
        <taxon>Gammaproteobacteria</taxon>
        <taxon>Cellvibrionales</taxon>
        <taxon>Halieaceae</taxon>
        <taxon>Candidatus Litorirhabdus</taxon>
    </lineage>
</organism>
<evidence type="ECO:0000313" key="3">
    <source>
        <dbReference type="Proteomes" id="UP001143362"/>
    </source>
</evidence>
<keyword evidence="1" id="KW-0472">Membrane</keyword>
<evidence type="ECO:0000256" key="1">
    <source>
        <dbReference type="SAM" id="Phobius"/>
    </source>
</evidence>
<dbReference type="RefSeq" id="WP_279246635.1">
    <property type="nucleotide sequence ID" value="NZ_SHNN01000004.1"/>
</dbReference>
<sequence length="106" mass="12291">MKKIGLWIYDAYQYVFDSTKNPIRHIPDPTSRMFIMTILAFMWSGVFAVYLGSILYFGVSVAAHIILILMFFFTVAIFYDAEKNKSSWLLRLRSEQAKEAASQRHG</sequence>
<feature type="transmembrane region" description="Helical" evidence="1">
    <location>
        <begin position="33"/>
        <end position="55"/>
    </location>
</feature>
<gene>
    <name evidence="2" type="ORF">EYC98_17215</name>
</gene>
<protein>
    <recommendedName>
        <fullName evidence="4">Transmembrane protein</fullName>
    </recommendedName>
</protein>
<name>A0ABT3TJV9_9GAMM</name>
<dbReference type="EMBL" id="SHNN01000004">
    <property type="protein sequence ID" value="MCX2982603.1"/>
    <property type="molecule type" value="Genomic_DNA"/>
</dbReference>
<evidence type="ECO:0008006" key="4">
    <source>
        <dbReference type="Google" id="ProtNLM"/>
    </source>
</evidence>
<dbReference type="Proteomes" id="UP001143362">
    <property type="component" value="Unassembled WGS sequence"/>
</dbReference>
<feature type="transmembrane region" description="Helical" evidence="1">
    <location>
        <begin position="61"/>
        <end position="81"/>
    </location>
</feature>
<comment type="caution">
    <text evidence="2">The sequence shown here is derived from an EMBL/GenBank/DDBJ whole genome shotgun (WGS) entry which is preliminary data.</text>
</comment>
<proteinExistence type="predicted"/>